<comment type="caution">
    <text evidence="2">The sequence shown here is derived from an EMBL/GenBank/DDBJ whole genome shotgun (WGS) entry which is preliminary data.</text>
</comment>
<protein>
    <submittedName>
        <fullName evidence="2">Uncharacterized protein</fullName>
    </submittedName>
</protein>
<keyword evidence="3" id="KW-1185">Reference proteome</keyword>
<proteinExistence type="predicted"/>
<evidence type="ECO:0000313" key="3">
    <source>
        <dbReference type="Proteomes" id="UP000245119"/>
    </source>
</evidence>
<evidence type="ECO:0000256" key="1">
    <source>
        <dbReference type="SAM" id="MobiDB-lite"/>
    </source>
</evidence>
<name>A0A2T7P3G5_POMCA</name>
<sequence>MAGVCSLLLQTATDAQGGEERRTDRQSHTCTTYTEETGRAKHKDVHREDKIEDRRDRDREDKIEDRRDRAREDKTEDRRDRDRQKDQRGGKAIKVSRRRAIPLEVKGSEQPGASQIKQNCTRALVASTVSRGAIKIRFQPPPRSLAVVVDGVLMSVVVGWWWW</sequence>
<evidence type="ECO:0000313" key="2">
    <source>
        <dbReference type="EMBL" id="PVD27950.1"/>
    </source>
</evidence>
<feature type="compositionally biased region" description="Basic and acidic residues" evidence="1">
    <location>
        <begin position="18"/>
        <end position="27"/>
    </location>
</feature>
<dbReference type="Proteomes" id="UP000245119">
    <property type="component" value="Linkage Group LG6"/>
</dbReference>
<gene>
    <name evidence="2" type="ORF">C0Q70_10526</name>
</gene>
<accession>A0A2T7P3G5</accession>
<organism evidence="2 3">
    <name type="scientific">Pomacea canaliculata</name>
    <name type="common">Golden apple snail</name>
    <dbReference type="NCBI Taxonomy" id="400727"/>
    <lineage>
        <taxon>Eukaryota</taxon>
        <taxon>Metazoa</taxon>
        <taxon>Spiralia</taxon>
        <taxon>Lophotrochozoa</taxon>
        <taxon>Mollusca</taxon>
        <taxon>Gastropoda</taxon>
        <taxon>Caenogastropoda</taxon>
        <taxon>Architaenioglossa</taxon>
        <taxon>Ampullarioidea</taxon>
        <taxon>Ampullariidae</taxon>
        <taxon>Pomacea</taxon>
    </lineage>
</organism>
<dbReference type="AlphaFoldDB" id="A0A2T7P3G5"/>
<reference evidence="2 3" key="1">
    <citation type="submission" date="2018-04" db="EMBL/GenBank/DDBJ databases">
        <title>The genome of golden apple snail Pomacea canaliculata provides insight into stress tolerance and invasive adaptation.</title>
        <authorList>
            <person name="Liu C."/>
            <person name="Liu B."/>
            <person name="Ren Y."/>
            <person name="Zhang Y."/>
            <person name="Wang H."/>
            <person name="Li S."/>
            <person name="Jiang F."/>
            <person name="Yin L."/>
            <person name="Zhang G."/>
            <person name="Qian W."/>
            <person name="Fan W."/>
        </authorList>
    </citation>
    <scope>NUCLEOTIDE SEQUENCE [LARGE SCALE GENOMIC DNA]</scope>
    <source>
        <strain evidence="2">SZHN2017</strain>
        <tissue evidence="2">Muscle</tissue>
    </source>
</reference>
<dbReference type="EMBL" id="PZQS01000006">
    <property type="protein sequence ID" value="PVD27950.1"/>
    <property type="molecule type" value="Genomic_DNA"/>
</dbReference>
<feature type="compositionally biased region" description="Basic and acidic residues" evidence="1">
    <location>
        <begin position="45"/>
        <end position="89"/>
    </location>
</feature>
<feature type="region of interest" description="Disordered" evidence="1">
    <location>
        <begin position="1"/>
        <end position="114"/>
    </location>
</feature>